<proteinExistence type="predicted"/>
<keyword evidence="2" id="KW-1185">Reference proteome</keyword>
<organism evidence="1 2">
    <name type="scientific">Diphasiastrum complanatum</name>
    <name type="common">Issler's clubmoss</name>
    <name type="synonym">Lycopodium complanatum</name>
    <dbReference type="NCBI Taxonomy" id="34168"/>
    <lineage>
        <taxon>Eukaryota</taxon>
        <taxon>Viridiplantae</taxon>
        <taxon>Streptophyta</taxon>
        <taxon>Embryophyta</taxon>
        <taxon>Tracheophyta</taxon>
        <taxon>Lycopodiopsida</taxon>
        <taxon>Lycopodiales</taxon>
        <taxon>Lycopodiaceae</taxon>
        <taxon>Lycopodioideae</taxon>
        <taxon>Diphasiastrum</taxon>
    </lineage>
</organism>
<sequence>MASASAAVKAVKHLAPTLGASGASRIGSRALHAGGIKQTSEHGGSYGADYLHAEHMYNIPAMSHRKLKFGLGVFGALAIGIGVPIFAVVFQQKKQSAG</sequence>
<comment type="caution">
    <text evidence="1">The sequence shown here is derived from an EMBL/GenBank/DDBJ whole genome shotgun (WGS) entry which is preliminary data.</text>
</comment>
<reference evidence="2" key="1">
    <citation type="journal article" date="2024" name="Proc. Natl. Acad. Sci. U.S.A.">
        <title>Extraordinary preservation of gene collinearity over three hundred million years revealed in homosporous lycophytes.</title>
        <authorList>
            <person name="Li C."/>
            <person name="Wickell D."/>
            <person name="Kuo L.Y."/>
            <person name="Chen X."/>
            <person name="Nie B."/>
            <person name="Liao X."/>
            <person name="Peng D."/>
            <person name="Ji J."/>
            <person name="Jenkins J."/>
            <person name="Williams M."/>
            <person name="Shu S."/>
            <person name="Plott C."/>
            <person name="Barry K."/>
            <person name="Rajasekar S."/>
            <person name="Grimwood J."/>
            <person name="Han X."/>
            <person name="Sun S."/>
            <person name="Hou Z."/>
            <person name="He W."/>
            <person name="Dai G."/>
            <person name="Sun C."/>
            <person name="Schmutz J."/>
            <person name="Leebens-Mack J.H."/>
            <person name="Li F.W."/>
            <person name="Wang L."/>
        </authorList>
    </citation>
    <scope>NUCLEOTIDE SEQUENCE [LARGE SCALE GENOMIC DNA]</scope>
    <source>
        <strain evidence="2">cv. PW_Plant_1</strain>
    </source>
</reference>
<dbReference type="EMBL" id="CM055094">
    <property type="protein sequence ID" value="KAJ7561281.1"/>
    <property type="molecule type" value="Genomic_DNA"/>
</dbReference>
<protein>
    <submittedName>
        <fullName evidence="1">Uncharacterized protein</fullName>
    </submittedName>
</protein>
<evidence type="ECO:0000313" key="1">
    <source>
        <dbReference type="EMBL" id="KAJ7561281.1"/>
    </source>
</evidence>
<name>A0ACC2E424_DIPCM</name>
<evidence type="ECO:0000313" key="2">
    <source>
        <dbReference type="Proteomes" id="UP001162992"/>
    </source>
</evidence>
<gene>
    <name evidence="1" type="ORF">O6H91_03G021700</name>
</gene>
<accession>A0ACC2E424</accession>
<dbReference type="Proteomes" id="UP001162992">
    <property type="component" value="Chromosome 3"/>
</dbReference>